<comment type="caution">
    <text evidence="3">The sequence shown here is derived from an EMBL/GenBank/DDBJ whole genome shotgun (WGS) entry which is preliminary data.</text>
</comment>
<evidence type="ECO:0000259" key="2">
    <source>
        <dbReference type="Pfam" id="PF13406"/>
    </source>
</evidence>
<dbReference type="InterPro" id="IPR043426">
    <property type="entry name" value="MltB-like"/>
</dbReference>
<dbReference type="Gene3D" id="1.10.8.350">
    <property type="entry name" value="Bacterial muramidase"/>
    <property type="match status" value="1"/>
</dbReference>
<evidence type="ECO:0000313" key="4">
    <source>
        <dbReference type="Proteomes" id="UP000286997"/>
    </source>
</evidence>
<dbReference type="Gene3D" id="1.10.101.10">
    <property type="entry name" value="PGBD-like superfamily/PGBD"/>
    <property type="match status" value="1"/>
</dbReference>
<dbReference type="Pfam" id="PF13406">
    <property type="entry name" value="SLT_2"/>
    <property type="match status" value="1"/>
</dbReference>
<protein>
    <submittedName>
        <fullName evidence="3">Lytic murein transglycosylase</fullName>
    </submittedName>
</protein>
<dbReference type="PANTHER" id="PTHR30163">
    <property type="entry name" value="MEMBRANE-BOUND LYTIC MUREIN TRANSGLYCOSYLASE B"/>
    <property type="match status" value="1"/>
</dbReference>
<dbReference type="InterPro" id="IPR031304">
    <property type="entry name" value="SLT_2"/>
</dbReference>
<dbReference type="NCBIfam" id="TIGR02283">
    <property type="entry name" value="MltB_2"/>
    <property type="match status" value="1"/>
</dbReference>
<organism evidence="3 4">
    <name type="scientific">Methylobacterium oryzihabitans</name>
    <dbReference type="NCBI Taxonomy" id="2499852"/>
    <lineage>
        <taxon>Bacteria</taxon>
        <taxon>Pseudomonadati</taxon>
        <taxon>Pseudomonadota</taxon>
        <taxon>Alphaproteobacteria</taxon>
        <taxon>Hyphomicrobiales</taxon>
        <taxon>Methylobacteriaceae</taxon>
        <taxon>Methylobacterium</taxon>
    </lineage>
</organism>
<feature type="domain" description="Peptidoglycan binding-like" evidence="1">
    <location>
        <begin position="346"/>
        <end position="402"/>
    </location>
</feature>
<evidence type="ECO:0000313" key="3">
    <source>
        <dbReference type="EMBL" id="RVU15474.1"/>
    </source>
</evidence>
<dbReference type="EMBL" id="SACP01000021">
    <property type="protein sequence ID" value="RVU15474.1"/>
    <property type="molecule type" value="Genomic_DNA"/>
</dbReference>
<reference evidence="3 4" key="1">
    <citation type="submission" date="2019-01" db="EMBL/GenBank/DDBJ databases">
        <authorList>
            <person name="Chen W.-M."/>
        </authorList>
    </citation>
    <scope>NUCLEOTIDE SEQUENCE [LARGE SCALE GENOMIC DNA]</scope>
    <source>
        <strain evidence="3 4">TER-1</strain>
    </source>
</reference>
<dbReference type="RefSeq" id="WP_127732268.1">
    <property type="nucleotide sequence ID" value="NZ_SACP01000021.1"/>
</dbReference>
<dbReference type="GO" id="GO:0008933">
    <property type="term" value="F:peptidoglycan lytic transglycosylase activity"/>
    <property type="evidence" value="ECO:0007669"/>
    <property type="project" value="TreeGrafter"/>
</dbReference>
<dbReference type="InterPro" id="IPR002477">
    <property type="entry name" value="Peptidoglycan-bd-like"/>
</dbReference>
<dbReference type="AlphaFoldDB" id="A0A3S2XI80"/>
<dbReference type="InterPro" id="IPR023346">
    <property type="entry name" value="Lysozyme-like_dom_sf"/>
</dbReference>
<sequence length="412" mass="43716">MRDWLIGGALLLAAVGPGRAETPAPEPPAFETCLKDLAALAVQRSVAPGLVAARVEGLTPDPEVLAASRNQAEFEKPVWASVDSATRPSRVETGRAKLAQWAPDLAGIETEYGVDRHVLVAIWGIESGYGSVLDDPARVRPVLRSLATLACGGDGRAGLWRDEWVAALQLLERGDVAAERMTGSWAGAMGHTQFMPTTVLRHAVDRDGDGRRDIWGSVPDALASTANFLVSLGWRRGEGWGGEALLPDGFDYRLADETTERSLAAWADLGVRPADAAAFPDPGATARLLVPTGAGGPAFLLRPNFSVILRYNAALPYGLAVALLSDRLRGGPDLARPWPRGERMLTGDERREIQAGLAARGLPVGTVDGRIGPRTRAAIRAYQAGAGLVPDGYAEARLLDRLRADRPAGTSP</sequence>
<dbReference type="GO" id="GO:0009253">
    <property type="term" value="P:peptidoglycan catabolic process"/>
    <property type="evidence" value="ECO:0007669"/>
    <property type="project" value="TreeGrafter"/>
</dbReference>
<proteinExistence type="predicted"/>
<dbReference type="InterPro" id="IPR036365">
    <property type="entry name" value="PGBD-like_sf"/>
</dbReference>
<evidence type="ECO:0000259" key="1">
    <source>
        <dbReference type="Pfam" id="PF01471"/>
    </source>
</evidence>
<dbReference type="OrthoDB" id="9808544at2"/>
<dbReference type="PANTHER" id="PTHR30163:SF8">
    <property type="entry name" value="LYTIC MUREIN TRANSGLYCOSYLASE"/>
    <property type="match status" value="1"/>
</dbReference>
<gene>
    <name evidence="3" type="ORF">EOE48_19600</name>
</gene>
<name>A0A3S2XI80_9HYPH</name>
<dbReference type="Proteomes" id="UP000286997">
    <property type="component" value="Unassembled WGS sequence"/>
</dbReference>
<dbReference type="Pfam" id="PF01471">
    <property type="entry name" value="PG_binding_1"/>
    <property type="match status" value="1"/>
</dbReference>
<dbReference type="SUPFAM" id="SSF47090">
    <property type="entry name" value="PGBD-like"/>
    <property type="match status" value="1"/>
</dbReference>
<dbReference type="InterPro" id="IPR011970">
    <property type="entry name" value="MltB_2"/>
</dbReference>
<keyword evidence="4" id="KW-1185">Reference proteome</keyword>
<feature type="domain" description="Transglycosylase SLT" evidence="2">
    <location>
        <begin position="30"/>
        <end position="326"/>
    </location>
</feature>
<dbReference type="Gene3D" id="1.10.530.10">
    <property type="match status" value="1"/>
</dbReference>
<dbReference type="SUPFAM" id="SSF53955">
    <property type="entry name" value="Lysozyme-like"/>
    <property type="match status" value="1"/>
</dbReference>
<accession>A0A3S2XI80</accession>
<dbReference type="InterPro" id="IPR036366">
    <property type="entry name" value="PGBDSf"/>
</dbReference>